<reference evidence="3" key="1">
    <citation type="journal article" date="2017" name="Nat. Commun.">
        <title>The asparagus genome sheds light on the origin and evolution of a young Y chromosome.</title>
        <authorList>
            <person name="Harkess A."/>
            <person name="Zhou J."/>
            <person name="Xu C."/>
            <person name="Bowers J.E."/>
            <person name="Van der Hulst R."/>
            <person name="Ayyampalayam S."/>
            <person name="Mercati F."/>
            <person name="Riccardi P."/>
            <person name="McKain M.R."/>
            <person name="Kakrana A."/>
            <person name="Tang H."/>
            <person name="Ray J."/>
            <person name="Groenendijk J."/>
            <person name="Arikit S."/>
            <person name="Mathioni S.M."/>
            <person name="Nakano M."/>
            <person name="Shan H."/>
            <person name="Telgmann-Rauber A."/>
            <person name="Kanno A."/>
            <person name="Yue Z."/>
            <person name="Chen H."/>
            <person name="Li W."/>
            <person name="Chen Y."/>
            <person name="Xu X."/>
            <person name="Zhang Y."/>
            <person name="Luo S."/>
            <person name="Chen H."/>
            <person name="Gao J."/>
            <person name="Mao Z."/>
            <person name="Pires J.C."/>
            <person name="Luo M."/>
            <person name="Kudrna D."/>
            <person name="Wing R.A."/>
            <person name="Meyers B.C."/>
            <person name="Yi K."/>
            <person name="Kong H."/>
            <person name="Lavrijsen P."/>
            <person name="Sunseri F."/>
            <person name="Falavigna A."/>
            <person name="Ye Y."/>
            <person name="Leebens-Mack J.H."/>
            <person name="Chen G."/>
        </authorList>
    </citation>
    <scope>NUCLEOTIDE SEQUENCE [LARGE SCALE GENOMIC DNA]</scope>
    <source>
        <strain evidence="3">cv. DH0086</strain>
    </source>
</reference>
<dbReference type="InterPro" id="IPR052583">
    <property type="entry name" value="ATP-helicase/E3_Ub-Ligase"/>
</dbReference>
<keyword evidence="3" id="KW-1185">Reference proteome</keyword>
<gene>
    <name evidence="2" type="ORF">A4U43_C07F6810</name>
</gene>
<name>A0A5P1E9W8_ASPOF</name>
<evidence type="ECO:0000256" key="1">
    <source>
        <dbReference type="SAM" id="MobiDB-lite"/>
    </source>
</evidence>
<organism evidence="2 3">
    <name type="scientific">Asparagus officinalis</name>
    <name type="common">Garden asparagus</name>
    <dbReference type="NCBI Taxonomy" id="4686"/>
    <lineage>
        <taxon>Eukaryota</taxon>
        <taxon>Viridiplantae</taxon>
        <taxon>Streptophyta</taxon>
        <taxon>Embryophyta</taxon>
        <taxon>Tracheophyta</taxon>
        <taxon>Spermatophyta</taxon>
        <taxon>Magnoliopsida</taxon>
        <taxon>Liliopsida</taxon>
        <taxon>Asparagales</taxon>
        <taxon>Asparagaceae</taxon>
        <taxon>Asparagoideae</taxon>
        <taxon>Asparagus</taxon>
    </lineage>
</organism>
<evidence type="ECO:0000313" key="2">
    <source>
        <dbReference type="EMBL" id="ONK62676.1"/>
    </source>
</evidence>
<accession>A0A5P1E9W8</accession>
<dbReference type="Gramene" id="ONK62676">
    <property type="protein sequence ID" value="ONK62676"/>
    <property type="gene ID" value="A4U43_C07F6810"/>
</dbReference>
<dbReference type="OMA" id="DCTILRT"/>
<feature type="region of interest" description="Disordered" evidence="1">
    <location>
        <begin position="1"/>
        <end position="31"/>
    </location>
</feature>
<evidence type="ECO:0000313" key="3">
    <source>
        <dbReference type="Proteomes" id="UP000243459"/>
    </source>
</evidence>
<dbReference type="PANTHER" id="PTHR45865">
    <property type="entry name" value="E3 UBIQUITIN-PROTEIN LIGASE SHPRH FAMILY MEMBER"/>
    <property type="match status" value="1"/>
</dbReference>
<dbReference type="PANTHER" id="PTHR45865:SF1">
    <property type="entry name" value="E3 UBIQUITIN-PROTEIN LIGASE SHPRH"/>
    <property type="match status" value="1"/>
</dbReference>
<proteinExistence type="predicted"/>
<sequence length="347" mass="39165">MGRKKSRPIRSGGISDVPCTSGNKPDQENSVGCKLENVENSCQSPDHLKPFHVEVDRSSWDSDEKFGVAEIVLNIVNFADEKTQIRLSEEIPGKLYPCLRFSLYGVDEGSFRLGHWPVLPADSIVLEKVALEKDGTSEESEEAIIPFFSGIFDGPDEGVSGLVHLVSLKFLTLRSIHEVGESCANSSVKFRVEILKSALHAGESLLEIARQPWRKSMINVMYWLRPEVVTSEAIYRISRSELEVVDEYEETMKNVGSRKNVEFDAAGFYEAIKPSKDEPRLDSELPDLLPRLRPYQRRATYWMVQFETISAASHLLDGAARERSNRFIKQKDARVSDCTILRTGYFS</sequence>
<dbReference type="AlphaFoldDB" id="A0A5P1E9W8"/>
<protein>
    <submittedName>
        <fullName evidence="2">Uncharacterized protein</fullName>
    </submittedName>
</protein>
<dbReference type="Proteomes" id="UP000243459">
    <property type="component" value="Chromosome 7"/>
</dbReference>
<dbReference type="EMBL" id="CM007387">
    <property type="protein sequence ID" value="ONK62676.1"/>
    <property type="molecule type" value="Genomic_DNA"/>
</dbReference>
<feature type="compositionally biased region" description="Polar residues" evidence="1">
    <location>
        <begin position="18"/>
        <end position="30"/>
    </location>
</feature>